<dbReference type="GO" id="GO:0046983">
    <property type="term" value="F:protein dimerization activity"/>
    <property type="evidence" value="ECO:0007669"/>
    <property type="project" value="InterPro"/>
</dbReference>
<evidence type="ECO:0000259" key="8">
    <source>
        <dbReference type="SMART" id="SM01372"/>
    </source>
</evidence>
<dbReference type="CDD" id="cd14660">
    <property type="entry name" value="E2F_DD"/>
    <property type="match status" value="1"/>
</dbReference>
<dbReference type="InterPro" id="IPR032198">
    <property type="entry name" value="E2F_CC-MB"/>
</dbReference>
<dbReference type="GO" id="GO:0090575">
    <property type="term" value="C:RNA polymerase II transcription regulator complex"/>
    <property type="evidence" value="ECO:0007669"/>
    <property type="project" value="TreeGrafter"/>
</dbReference>
<feature type="compositionally biased region" description="Polar residues" evidence="7">
    <location>
        <begin position="265"/>
        <end position="276"/>
    </location>
</feature>
<dbReference type="InterPro" id="IPR037241">
    <property type="entry name" value="E2F-DP_heterodim"/>
</dbReference>
<evidence type="ECO:0000256" key="4">
    <source>
        <dbReference type="ARBA" id="ARBA00023163"/>
    </source>
</evidence>
<feature type="compositionally biased region" description="Polar residues" evidence="7">
    <location>
        <begin position="227"/>
        <end position="236"/>
    </location>
</feature>
<dbReference type="GeneID" id="103049700"/>
<dbReference type="InterPro" id="IPR015633">
    <property type="entry name" value="E2F"/>
</dbReference>
<evidence type="ECO:0000256" key="5">
    <source>
        <dbReference type="RuleBase" id="RU003796"/>
    </source>
</evidence>
<feature type="region of interest" description="Disordered" evidence="7">
    <location>
        <begin position="208"/>
        <end position="298"/>
    </location>
</feature>
<dbReference type="OrthoDB" id="1743261at2759"/>
<sequence>MLAKAQPPLNGDNCVCVVAGQGRVAVVGQLLQISCLRLAYLQAADTLAVRQKRRIYDITNVLEGIGLIEKKSKNSIQWKGVGPGCNTREIAHKLIELKAEIEDLEHRERELEQQKMWVQQSIKNVTDDVQNNQLAYVTDEDLCKCFPGDTLLAIRAPSGTQLEVPVPEGLNGQKKYQIHLKSSSGPIDVLLVNKDAWSSPPVVLPVPPPEDLIQCQPVTPSKKPSIPHSQEASLPSGTHPPASVPNSTQDHGSAAPKSASVAETGISSAESKSSGEMDSLTPSTVPPSPPAGLDTQPLQSSALLDSSSVLPSSFTSFEPIKSFPTEKCMSSELLEELMSSEVFAPLLRLSPPPGDHDYIYNLDESEGVCDLFDVPILNL</sequence>
<dbReference type="OMA" id="RECMNSG"/>
<organism evidence="9 10">
    <name type="scientific">Python bivittatus</name>
    <name type="common">Burmese python</name>
    <name type="synonym">Python molurus bivittatus</name>
    <dbReference type="NCBI Taxonomy" id="176946"/>
    <lineage>
        <taxon>Eukaryota</taxon>
        <taxon>Metazoa</taxon>
        <taxon>Chordata</taxon>
        <taxon>Craniata</taxon>
        <taxon>Vertebrata</taxon>
        <taxon>Euteleostomi</taxon>
        <taxon>Lepidosauria</taxon>
        <taxon>Squamata</taxon>
        <taxon>Bifurcata</taxon>
        <taxon>Unidentata</taxon>
        <taxon>Episquamata</taxon>
        <taxon>Toxicofera</taxon>
        <taxon>Serpentes</taxon>
        <taxon>Henophidia</taxon>
        <taxon>Pythonidae</taxon>
        <taxon>Python</taxon>
    </lineage>
</organism>
<comment type="similarity">
    <text evidence="1 5">Belongs to the E2F/DP family.</text>
</comment>
<dbReference type="RefSeq" id="XP_007421134.2">
    <property type="nucleotide sequence ID" value="XM_007421072.3"/>
</dbReference>
<dbReference type="SMART" id="SM01372">
    <property type="entry name" value="E2F_TDP"/>
    <property type="match status" value="1"/>
</dbReference>
<dbReference type="PANTHER" id="PTHR12081">
    <property type="entry name" value="TRANSCRIPTION FACTOR E2F"/>
    <property type="match status" value="1"/>
</dbReference>
<dbReference type="GO" id="GO:0000978">
    <property type="term" value="F:RNA polymerase II cis-regulatory region sequence-specific DNA binding"/>
    <property type="evidence" value="ECO:0007669"/>
    <property type="project" value="InterPro"/>
</dbReference>
<keyword evidence="4 5" id="KW-0804">Transcription</keyword>
<dbReference type="AlphaFoldDB" id="A0A9F2N5I1"/>
<dbReference type="InterPro" id="IPR003316">
    <property type="entry name" value="E2F_WHTH_DNA-bd_dom"/>
</dbReference>
<dbReference type="InterPro" id="IPR036388">
    <property type="entry name" value="WH-like_DNA-bd_sf"/>
</dbReference>
<proteinExistence type="inferred from homology"/>
<keyword evidence="3 5" id="KW-0238">DNA-binding</keyword>
<comment type="subcellular location">
    <subcellularLocation>
        <location evidence="5">Nucleus</location>
    </subcellularLocation>
</comment>
<evidence type="ECO:0000256" key="7">
    <source>
        <dbReference type="SAM" id="MobiDB-lite"/>
    </source>
</evidence>
<dbReference type="Pfam" id="PF16421">
    <property type="entry name" value="E2F_CC-MB"/>
    <property type="match status" value="1"/>
</dbReference>
<dbReference type="Pfam" id="PF02319">
    <property type="entry name" value="WHD_E2F_TDP"/>
    <property type="match status" value="1"/>
</dbReference>
<dbReference type="KEGG" id="pbi:103049700"/>
<keyword evidence="6" id="KW-0175">Coiled coil</keyword>
<gene>
    <name evidence="10" type="primary">E2F4</name>
</gene>
<feature type="domain" description="E2F/DP family winged-helix DNA-binding" evidence="8">
    <location>
        <begin position="10"/>
        <end position="80"/>
    </location>
</feature>
<name>A0A9F2N5I1_PYTBI</name>
<dbReference type="Gene3D" id="1.10.10.10">
    <property type="entry name" value="Winged helix-like DNA-binding domain superfamily/Winged helix DNA-binding domain"/>
    <property type="match status" value="1"/>
</dbReference>
<dbReference type="PANTHER" id="PTHR12081:SF42">
    <property type="entry name" value="TRANSCRIPTION FACTOR E2F4"/>
    <property type="match status" value="1"/>
</dbReference>
<evidence type="ECO:0000256" key="3">
    <source>
        <dbReference type="ARBA" id="ARBA00023125"/>
    </source>
</evidence>
<dbReference type="CTD" id="1874"/>
<dbReference type="SUPFAM" id="SSF144074">
    <property type="entry name" value="E2F-DP heterodimerization region"/>
    <property type="match status" value="1"/>
</dbReference>
<dbReference type="Proteomes" id="UP000695026">
    <property type="component" value="Unplaced"/>
</dbReference>
<dbReference type="FunFam" id="1.10.10.10:FF:000430">
    <property type="entry name" value="Transcription factor E2F4"/>
    <property type="match status" value="1"/>
</dbReference>
<keyword evidence="5" id="KW-0539">Nucleus</keyword>
<evidence type="ECO:0000256" key="1">
    <source>
        <dbReference type="ARBA" id="ARBA00010940"/>
    </source>
</evidence>
<dbReference type="SUPFAM" id="SSF46785">
    <property type="entry name" value="Winged helix' DNA-binding domain"/>
    <property type="match status" value="1"/>
</dbReference>
<feature type="coiled-coil region" evidence="6">
    <location>
        <begin position="87"/>
        <end position="121"/>
    </location>
</feature>
<dbReference type="InterPro" id="IPR036390">
    <property type="entry name" value="WH_DNA-bd_sf"/>
</dbReference>
<protein>
    <submittedName>
        <fullName evidence="10">Transcription factor E2F4</fullName>
    </submittedName>
</protein>
<reference evidence="10" key="1">
    <citation type="submission" date="2025-08" db="UniProtKB">
        <authorList>
            <consortium name="RefSeq"/>
        </authorList>
    </citation>
    <scope>IDENTIFICATION</scope>
    <source>
        <tissue evidence="10">Liver</tissue>
    </source>
</reference>
<accession>A0A9F2N5I1</accession>
<dbReference type="GO" id="GO:0000981">
    <property type="term" value="F:DNA-binding transcription factor activity, RNA polymerase II-specific"/>
    <property type="evidence" value="ECO:0007669"/>
    <property type="project" value="TreeGrafter"/>
</dbReference>
<evidence type="ECO:0000256" key="2">
    <source>
        <dbReference type="ARBA" id="ARBA00023015"/>
    </source>
</evidence>
<keyword evidence="9" id="KW-1185">Reference proteome</keyword>
<dbReference type="Gene3D" id="6.10.250.540">
    <property type="match status" value="1"/>
</dbReference>
<evidence type="ECO:0000313" key="9">
    <source>
        <dbReference type="Proteomes" id="UP000695026"/>
    </source>
</evidence>
<keyword evidence="2 5" id="KW-0805">Transcription regulation</keyword>
<evidence type="ECO:0000256" key="6">
    <source>
        <dbReference type="SAM" id="Coils"/>
    </source>
</evidence>
<evidence type="ECO:0000313" key="10">
    <source>
        <dbReference type="RefSeq" id="XP_007421134.2"/>
    </source>
</evidence>